<keyword evidence="3" id="KW-1185">Reference proteome</keyword>
<dbReference type="InterPro" id="IPR036890">
    <property type="entry name" value="HATPase_C_sf"/>
</dbReference>
<dbReference type="RefSeq" id="WP_120241583.1">
    <property type="nucleotide sequence ID" value="NZ_CANNEC010000039.1"/>
</dbReference>
<dbReference type="Proteomes" id="UP000284531">
    <property type="component" value="Unassembled WGS sequence"/>
</dbReference>
<dbReference type="AlphaFoldDB" id="A0A419WNC0"/>
<accession>A0A419WNC0</accession>
<protein>
    <submittedName>
        <fullName evidence="2">Anti-sigma regulatory factor (Ser/Thr protein kinase)</fullName>
    </submittedName>
</protein>
<dbReference type="Gene3D" id="3.30.565.10">
    <property type="entry name" value="Histidine kinase-like ATPase, C-terminal domain"/>
    <property type="match status" value="1"/>
</dbReference>
<dbReference type="Pfam" id="PF13581">
    <property type="entry name" value="HATPase_c_2"/>
    <property type="match status" value="1"/>
</dbReference>
<gene>
    <name evidence="2" type="ORF">BXY64_3889</name>
</gene>
<dbReference type="InterPro" id="IPR003594">
    <property type="entry name" value="HATPase_dom"/>
</dbReference>
<dbReference type="EMBL" id="RAPQ01000012">
    <property type="protein sequence ID" value="RKD96937.1"/>
    <property type="molecule type" value="Genomic_DNA"/>
</dbReference>
<dbReference type="SUPFAM" id="SSF55874">
    <property type="entry name" value="ATPase domain of HSP90 chaperone/DNA topoisomerase II/histidine kinase"/>
    <property type="match status" value="1"/>
</dbReference>
<name>A0A419WNC0_9BACT</name>
<evidence type="ECO:0000313" key="3">
    <source>
        <dbReference type="Proteomes" id="UP000284531"/>
    </source>
</evidence>
<reference evidence="2 3" key="1">
    <citation type="submission" date="2018-09" db="EMBL/GenBank/DDBJ databases">
        <title>Genomic Encyclopedia of Archaeal and Bacterial Type Strains, Phase II (KMG-II): from individual species to whole genera.</title>
        <authorList>
            <person name="Goeker M."/>
        </authorList>
    </citation>
    <scope>NUCLEOTIDE SEQUENCE [LARGE SCALE GENOMIC DNA]</scope>
    <source>
        <strain evidence="2 3">DSM 21950</strain>
    </source>
</reference>
<feature type="domain" description="Histidine kinase/HSP90-like ATPase" evidence="1">
    <location>
        <begin position="18"/>
        <end position="132"/>
    </location>
</feature>
<organism evidence="2 3">
    <name type="scientific">Marinifilum flexuosum</name>
    <dbReference type="NCBI Taxonomy" id="1117708"/>
    <lineage>
        <taxon>Bacteria</taxon>
        <taxon>Pseudomonadati</taxon>
        <taxon>Bacteroidota</taxon>
        <taxon>Bacteroidia</taxon>
        <taxon>Marinilabiliales</taxon>
        <taxon>Marinifilaceae</taxon>
    </lineage>
</organism>
<dbReference type="OrthoDB" id="9797578at2"/>
<sequence>MEFKFAIEGGNFSKAGSASSEVKKILKQLNVNPKIIKRTVVSLYEAEVNVVAHAFEGNMNVDIDTDKIVVKIEDKGPGIPDIDQAMQEGYSTASPQVREMGFGAGMGLPNIKRNSDQMNITSKVDVGTELEIINYFG</sequence>
<evidence type="ECO:0000259" key="1">
    <source>
        <dbReference type="Pfam" id="PF13581"/>
    </source>
</evidence>
<proteinExistence type="predicted"/>
<evidence type="ECO:0000313" key="2">
    <source>
        <dbReference type="EMBL" id="RKD96937.1"/>
    </source>
</evidence>
<comment type="caution">
    <text evidence="2">The sequence shown here is derived from an EMBL/GenBank/DDBJ whole genome shotgun (WGS) entry which is preliminary data.</text>
</comment>